<dbReference type="Proteomes" id="UP000434276">
    <property type="component" value="Unassembled WGS sequence"/>
</dbReference>
<comment type="subunit">
    <text evidence="5">Component of the origin recognition complex (ORC).</text>
</comment>
<dbReference type="ExpressionAtlas" id="A0A5S9X4Z5">
    <property type="expression patterns" value="baseline and differential"/>
</dbReference>
<gene>
    <name evidence="9" type="ORF">AT9943_LOCUS8762</name>
    <name evidence="8" type="ORF">C24_LOCUS10060</name>
</gene>
<evidence type="ECO:0000256" key="2">
    <source>
        <dbReference type="ARBA" id="ARBA00007421"/>
    </source>
</evidence>
<evidence type="ECO:0000259" key="7">
    <source>
        <dbReference type="Pfam" id="PF24882"/>
    </source>
</evidence>
<evidence type="ECO:0000313" key="11">
    <source>
        <dbReference type="Proteomes" id="UP000516314"/>
    </source>
</evidence>
<dbReference type="InterPro" id="IPR056772">
    <property type="entry name" value="RecA-like_ORC2"/>
</dbReference>
<evidence type="ECO:0000256" key="5">
    <source>
        <dbReference type="RuleBase" id="RU368084"/>
    </source>
</evidence>
<dbReference type="EMBL" id="LR881467">
    <property type="protein sequence ID" value="CAD5320657.1"/>
    <property type="molecule type" value="Genomic_DNA"/>
</dbReference>
<organism evidence="8 10">
    <name type="scientific">Arabidopsis thaliana</name>
    <name type="common">Mouse-ear cress</name>
    <dbReference type="NCBI Taxonomy" id="3702"/>
    <lineage>
        <taxon>Eukaryota</taxon>
        <taxon>Viridiplantae</taxon>
        <taxon>Streptophyta</taxon>
        <taxon>Embryophyta</taxon>
        <taxon>Tracheophyta</taxon>
        <taxon>Spermatophyta</taxon>
        <taxon>Magnoliopsida</taxon>
        <taxon>eudicotyledons</taxon>
        <taxon>Gunneridae</taxon>
        <taxon>Pentapetalae</taxon>
        <taxon>rosids</taxon>
        <taxon>malvids</taxon>
        <taxon>Brassicales</taxon>
        <taxon>Brassicaceae</taxon>
        <taxon>Camelineae</taxon>
        <taxon>Arabidopsis</taxon>
    </lineage>
</organism>
<dbReference type="OrthoDB" id="20198at2759"/>
<dbReference type="GO" id="GO:0003688">
    <property type="term" value="F:DNA replication origin binding"/>
    <property type="evidence" value="ECO:0007669"/>
    <property type="project" value="UniProtKB-UniRule"/>
</dbReference>
<comment type="function">
    <text evidence="5">Component of the origin recognition complex (ORC) that binds origins of replication. DNA-binding is ATP-dependent. ORC is required to assemble the pre-replication complex necessary to initiate DNA replication.</text>
</comment>
<reference evidence="9 11" key="2">
    <citation type="submission" date="2020-09" db="EMBL/GenBank/DDBJ databases">
        <authorList>
            <person name="Ashkenazy H."/>
        </authorList>
    </citation>
    <scope>NUCLEOTIDE SEQUENCE [LARGE SCALE GENOMIC DNA]</scope>
    <source>
        <strain evidence="11">cv. Cdm-0</strain>
    </source>
</reference>
<evidence type="ECO:0000256" key="3">
    <source>
        <dbReference type="ARBA" id="ARBA00022705"/>
    </source>
</evidence>
<protein>
    <recommendedName>
        <fullName evidence="5">Origin recognition complex subunit 2</fullName>
    </recommendedName>
</protein>
<feature type="domain" description="Origin recognition complex subunit 2 RecA-like" evidence="6">
    <location>
        <begin position="60"/>
        <end position="239"/>
    </location>
</feature>
<dbReference type="Proteomes" id="UP000516314">
    <property type="component" value="Chromosome 2"/>
</dbReference>
<sequence length="363" mass="40825">MEDIENIEEDEYGFSRNYFLAKELGGASKRSAHKLSDIHIVDEQELRETASTIEMKHSKEISELMSDYKTMYSKWVFELRCGFGLLMYGFGSKKALVEDFASASLTDYSVVVINGYLPSVNLKQVLLALAELLSELLKCKRKSSGSLSKGQETFPSRSMDDILSFLHGPQSGDKDCFICVVVHNIDGPALRDPESQQTLARLSSCSHIRLVASIDHVNAPLLWDKKMVHKQFNWLWHHVPTFAPYNVEGVFFPLVLAQGSTAQTAKTAAIVLQSLTPNAQNVFKILAEYQLSHPDEDGMPTDDLYSASRERFFVSSQVTLNSHLTEFKDHELVKTKRNSDGQECLNIPLTSDAIRQLLLDLNQ</sequence>
<evidence type="ECO:0000256" key="1">
    <source>
        <dbReference type="ARBA" id="ARBA00004123"/>
    </source>
</evidence>
<dbReference type="EMBL" id="CACSHJ010000088">
    <property type="protein sequence ID" value="CAA0375270.1"/>
    <property type="molecule type" value="Genomic_DNA"/>
</dbReference>
<dbReference type="AlphaFoldDB" id="A0A5S9X4Z5"/>
<keyword evidence="4 5" id="KW-0539">Nucleus</keyword>
<evidence type="ECO:0000313" key="8">
    <source>
        <dbReference type="EMBL" id="CAA0375270.1"/>
    </source>
</evidence>
<evidence type="ECO:0000313" key="9">
    <source>
        <dbReference type="EMBL" id="CAD5320657.1"/>
    </source>
</evidence>
<dbReference type="InterPro" id="IPR007220">
    <property type="entry name" value="ORC2"/>
</dbReference>
<evidence type="ECO:0000256" key="4">
    <source>
        <dbReference type="ARBA" id="ARBA00023242"/>
    </source>
</evidence>
<dbReference type="GO" id="GO:0006260">
    <property type="term" value="P:DNA replication"/>
    <property type="evidence" value="ECO:0007669"/>
    <property type="project" value="UniProtKB-UniRule"/>
</dbReference>
<reference evidence="8 10" key="1">
    <citation type="submission" date="2019-12" db="EMBL/GenBank/DDBJ databases">
        <authorList>
            <person name="Jiao W.-B."/>
            <person name="Schneeberger K."/>
        </authorList>
    </citation>
    <scope>NUCLEOTIDE SEQUENCE [LARGE SCALE GENOMIC DNA]</scope>
    <source>
        <strain evidence="10">cv. C24</strain>
    </source>
</reference>
<dbReference type="InterPro" id="IPR056773">
    <property type="entry name" value="WHD_ORC2"/>
</dbReference>
<comment type="similarity">
    <text evidence="2 5">Belongs to the ORC2 family.</text>
</comment>
<name>A0A5S9X4Z5_ARATH</name>
<dbReference type="PANTHER" id="PTHR14052:SF0">
    <property type="entry name" value="ORIGIN RECOGNITION COMPLEX SUBUNIT 2"/>
    <property type="match status" value="1"/>
</dbReference>
<keyword evidence="3 5" id="KW-0235">DNA replication</keyword>
<dbReference type="Pfam" id="PF04084">
    <property type="entry name" value="RecA-like_ORC2"/>
    <property type="match status" value="1"/>
</dbReference>
<dbReference type="GO" id="GO:0005664">
    <property type="term" value="C:nuclear origin of replication recognition complex"/>
    <property type="evidence" value="ECO:0007669"/>
    <property type="project" value="UniProtKB-UniRule"/>
</dbReference>
<evidence type="ECO:0000259" key="6">
    <source>
        <dbReference type="Pfam" id="PF04084"/>
    </source>
</evidence>
<comment type="subcellular location">
    <subcellularLocation>
        <location evidence="1 5">Nucleus</location>
    </subcellularLocation>
</comment>
<feature type="domain" description="Origin recognition complex subunit 2 winged-helix" evidence="7">
    <location>
        <begin position="293"/>
        <end position="352"/>
    </location>
</feature>
<dbReference type="PANTHER" id="PTHR14052">
    <property type="entry name" value="ORIGIN RECOGNITION COMPLEX SUBUNIT 2"/>
    <property type="match status" value="1"/>
</dbReference>
<proteinExistence type="inferred from homology"/>
<evidence type="ECO:0000313" key="10">
    <source>
        <dbReference type="Proteomes" id="UP000434276"/>
    </source>
</evidence>
<accession>A0A5S9X4Z5</accession>
<dbReference type="Pfam" id="PF24882">
    <property type="entry name" value="WHD_ORC2"/>
    <property type="match status" value="1"/>
</dbReference>